<evidence type="ECO:0000313" key="7">
    <source>
        <dbReference type="EMBL" id="RBR07290.1"/>
    </source>
</evidence>
<proteinExistence type="inferred from homology"/>
<comment type="caution">
    <text evidence="7">The sequence shown here is derived from an EMBL/GenBank/DDBJ whole genome shotgun (WGS) entry which is preliminary data.</text>
</comment>
<feature type="signal peptide" evidence="5">
    <location>
        <begin position="1"/>
        <end position="17"/>
    </location>
</feature>
<dbReference type="GO" id="GO:0016491">
    <property type="term" value="F:oxidoreductase activity"/>
    <property type="evidence" value="ECO:0007669"/>
    <property type="project" value="UniProtKB-KW"/>
</dbReference>
<feature type="chain" id="PRO_5016851020" description="FAD-binding PCMH-type domain-containing protein" evidence="5">
    <location>
        <begin position="18"/>
        <end position="503"/>
    </location>
</feature>
<name>A0A366QTM0_9HYPO</name>
<evidence type="ECO:0000256" key="3">
    <source>
        <dbReference type="ARBA" id="ARBA00022827"/>
    </source>
</evidence>
<feature type="domain" description="FAD-binding PCMH-type" evidence="6">
    <location>
        <begin position="61"/>
        <end position="232"/>
    </location>
</feature>
<evidence type="ECO:0000256" key="2">
    <source>
        <dbReference type="ARBA" id="ARBA00022630"/>
    </source>
</evidence>
<dbReference type="Gene3D" id="3.30.465.10">
    <property type="match status" value="1"/>
</dbReference>
<keyword evidence="3" id="KW-0274">FAD</keyword>
<dbReference type="SUPFAM" id="SSF56176">
    <property type="entry name" value="FAD-binding/transporter-associated domain-like"/>
    <property type="match status" value="1"/>
</dbReference>
<dbReference type="InterPro" id="IPR006094">
    <property type="entry name" value="Oxid_FAD_bind_N"/>
</dbReference>
<evidence type="ECO:0000256" key="5">
    <source>
        <dbReference type="SAM" id="SignalP"/>
    </source>
</evidence>
<dbReference type="Pfam" id="PF01565">
    <property type="entry name" value="FAD_binding_4"/>
    <property type="match status" value="1"/>
</dbReference>
<dbReference type="PROSITE" id="PS51387">
    <property type="entry name" value="FAD_PCMH"/>
    <property type="match status" value="1"/>
</dbReference>
<evidence type="ECO:0000259" key="6">
    <source>
        <dbReference type="PROSITE" id="PS51387"/>
    </source>
</evidence>
<evidence type="ECO:0000256" key="1">
    <source>
        <dbReference type="ARBA" id="ARBA00005466"/>
    </source>
</evidence>
<dbReference type="InterPro" id="IPR016169">
    <property type="entry name" value="FAD-bd_PCMH_sub2"/>
</dbReference>
<dbReference type="InterPro" id="IPR050416">
    <property type="entry name" value="FAD-linked_Oxidoreductase"/>
</dbReference>
<gene>
    <name evidence="7" type="ORF">FIESC28_10789</name>
</gene>
<dbReference type="GeneID" id="42000215"/>
<keyword evidence="2" id="KW-0285">Flavoprotein</keyword>
<dbReference type="AlphaFoldDB" id="A0A366QTM0"/>
<protein>
    <recommendedName>
        <fullName evidence="6">FAD-binding PCMH-type domain-containing protein</fullName>
    </recommendedName>
</protein>
<organism evidence="7 8">
    <name type="scientific">Fusarium coffeatum</name>
    <dbReference type="NCBI Taxonomy" id="231269"/>
    <lineage>
        <taxon>Eukaryota</taxon>
        <taxon>Fungi</taxon>
        <taxon>Dikarya</taxon>
        <taxon>Ascomycota</taxon>
        <taxon>Pezizomycotina</taxon>
        <taxon>Sordariomycetes</taxon>
        <taxon>Hypocreomycetidae</taxon>
        <taxon>Hypocreales</taxon>
        <taxon>Nectriaceae</taxon>
        <taxon>Fusarium</taxon>
        <taxon>Fusarium incarnatum-equiseti species complex</taxon>
    </lineage>
</organism>
<dbReference type="RefSeq" id="XP_031011087.1">
    <property type="nucleotide sequence ID" value="XM_031164919.1"/>
</dbReference>
<evidence type="ECO:0000256" key="4">
    <source>
        <dbReference type="ARBA" id="ARBA00023002"/>
    </source>
</evidence>
<keyword evidence="8" id="KW-1185">Reference proteome</keyword>
<accession>A0A366QTM0</accession>
<dbReference type="GO" id="GO:0071949">
    <property type="term" value="F:FAD binding"/>
    <property type="evidence" value="ECO:0007669"/>
    <property type="project" value="InterPro"/>
</dbReference>
<dbReference type="EMBL" id="QKXC01000320">
    <property type="protein sequence ID" value="RBR07290.1"/>
    <property type="molecule type" value="Genomic_DNA"/>
</dbReference>
<evidence type="ECO:0000313" key="8">
    <source>
        <dbReference type="Proteomes" id="UP000253153"/>
    </source>
</evidence>
<dbReference type="InterPro" id="IPR016166">
    <property type="entry name" value="FAD-bd_PCMH"/>
</dbReference>
<dbReference type="InterPro" id="IPR036318">
    <property type="entry name" value="FAD-bd_PCMH-like_sf"/>
</dbReference>
<dbReference type="PANTHER" id="PTHR42973">
    <property type="entry name" value="BINDING OXIDOREDUCTASE, PUTATIVE (AFU_ORTHOLOGUE AFUA_1G17690)-RELATED"/>
    <property type="match status" value="1"/>
</dbReference>
<dbReference type="OrthoDB" id="2151789at2759"/>
<comment type="similarity">
    <text evidence="1">Belongs to the oxygen-dependent FAD-linked oxidoreductase family.</text>
</comment>
<sequence length="503" mass="55047">MFTNICLLSLAALSVHASEQCATQRSDNGCEVLKLMFPNNTFSPKDAVYEYEAQNFWSNNEILNPACVFRPTESKQVGEAVKLMGTGFTSFAVRGGGHMAIAGANNINDGPLFVMSNLTTLELTEDKESVWVGPGLDWGHVYRYLGEHKLACAGGRLSPVGVPGLLLAGGVNFHGNQRGWAADNVLEYELVDANGKVISVTADSKPDLFWALKGGSNNFGIVTKFRLATFSSDQVHAGVYSVADIPAFLKAVANFSALNTDPLAHIVPQVIAVDEETTIGAAILFYDSDSDAEPECFRPFFDIPTISNTFKKQTLAEFSDETGQLVLPKINDQFIAGTTVGKTYEEVLKGVQISNDVFLEALPDLYKILPKEDRKALSIDWQPIGSLWETASKKYNPGGNALGLDTESKGTYMAWAEVVEWSGDEHNDAIFKWIEATTYAIGNATQKAGVYEAFTYMGDAAGFQDIYDGYGEENKQKLLDISRKYDPLRVFQKYWPGGFKIGN</sequence>
<dbReference type="Proteomes" id="UP000253153">
    <property type="component" value="Unassembled WGS sequence"/>
</dbReference>
<dbReference type="PANTHER" id="PTHR42973:SF53">
    <property type="entry name" value="FAD-BINDING PCMH-TYPE DOMAIN-CONTAINING PROTEIN-RELATED"/>
    <property type="match status" value="1"/>
</dbReference>
<reference evidence="7 8" key="1">
    <citation type="submission" date="2018-06" db="EMBL/GenBank/DDBJ databases">
        <title>Fusarium incarnatum-equiseti species complex species 28.</title>
        <authorList>
            <person name="Gardiner D.M."/>
        </authorList>
    </citation>
    <scope>NUCLEOTIDE SEQUENCE [LARGE SCALE GENOMIC DNA]</scope>
    <source>
        <strain evidence="7 8">FIESC_28</strain>
    </source>
</reference>
<keyword evidence="5" id="KW-0732">Signal</keyword>
<keyword evidence="4" id="KW-0560">Oxidoreductase</keyword>